<keyword evidence="2" id="KW-0204">Cytolysis</keyword>
<evidence type="ECO:0000256" key="4">
    <source>
        <dbReference type="ARBA" id="ARBA00032963"/>
    </source>
</evidence>
<feature type="transmembrane region" description="Helical" evidence="5">
    <location>
        <begin position="12"/>
        <end position="30"/>
    </location>
</feature>
<organism evidence="6 7">
    <name type="scientific">Enterobacteria phage ID204 Moscow/ID</name>
    <dbReference type="NCBI Taxonomy" id="1273714"/>
    <lineage>
        <taxon>Viruses</taxon>
        <taxon>Monodnaviria</taxon>
        <taxon>Sangervirae</taxon>
        <taxon>Phixviricota</taxon>
        <taxon>Malgrandaviricetes</taxon>
        <taxon>Petitvirales</taxon>
        <taxon>Microviridae</taxon>
        <taxon>Bullavirinae</taxon>
        <taxon>Gequatrovirus</taxon>
        <taxon>Gequatrovirus talmos</taxon>
    </lineage>
</organism>
<dbReference type="GO" id="GO:0004857">
    <property type="term" value="F:enzyme inhibitor activity"/>
    <property type="evidence" value="ECO:0007669"/>
    <property type="project" value="InterPro"/>
</dbReference>
<dbReference type="Proteomes" id="UP000011155">
    <property type="component" value="Segment"/>
</dbReference>
<reference evidence="6 7" key="1">
    <citation type="submission" date="2012-11" db="EMBL/GenBank/DDBJ databases">
        <authorList>
            <person name="Sackman A.M."/>
            <person name="Rokyta D.R."/>
        </authorList>
    </citation>
    <scope>NUCLEOTIDE SEQUENCE [LARGE SCALE GENOMIC DNA]</scope>
</reference>
<evidence type="ECO:0000256" key="5">
    <source>
        <dbReference type="SAM" id="Phobius"/>
    </source>
</evidence>
<evidence type="ECO:0000256" key="3">
    <source>
        <dbReference type="ARBA" id="ARBA00023142"/>
    </source>
</evidence>
<evidence type="ECO:0000313" key="6">
    <source>
        <dbReference type="EMBL" id="AGC34605.1"/>
    </source>
</evidence>
<sequence length="91" mass="10522">MVHWTLSDTLAFLLLLNLLLPSLLIMFIPLTSRQHVLLWKAPNSPKILSMVLTSQLRPLNYSLLPCVYAPETLTMLHMQKLTYVNNYVLKE</sequence>
<keyword evidence="5" id="KW-0812">Transmembrane</keyword>
<keyword evidence="3" id="KW-0578">Host cell lysis by virus</keyword>
<dbReference type="Pfam" id="PF04517">
    <property type="entry name" value="Microvir_lysis"/>
    <property type="match status" value="1"/>
</dbReference>
<keyword evidence="5" id="KW-1133">Transmembrane helix</keyword>
<evidence type="ECO:0000256" key="2">
    <source>
        <dbReference type="ARBA" id="ARBA00022852"/>
    </source>
</evidence>
<dbReference type="InterPro" id="IPR007605">
    <property type="entry name" value="Micrvir_lysisE"/>
</dbReference>
<evidence type="ECO:0000313" key="7">
    <source>
        <dbReference type="Proteomes" id="UP000011155"/>
    </source>
</evidence>
<name>L7TNY5_9VIRU</name>
<dbReference type="GO" id="GO:0031640">
    <property type="term" value="P:killing of cells of another organism"/>
    <property type="evidence" value="ECO:0007669"/>
    <property type="project" value="UniProtKB-KW"/>
</dbReference>
<protein>
    <recommendedName>
        <fullName evidence="4">GPE</fullName>
    </recommendedName>
</protein>
<keyword evidence="5" id="KW-0472">Membrane</keyword>
<gene>
    <name evidence="6" type="primary">E</name>
    <name evidence="6" type="ORF">CIV2_0007</name>
</gene>
<evidence type="ECO:0000256" key="1">
    <source>
        <dbReference type="ARBA" id="ARBA00022612"/>
    </source>
</evidence>
<dbReference type="EMBL" id="KC237308">
    <property type="protein sequence ID" value="AGC34605.1"/>
    <property type="molecule type" value="Genomic_DNA"/>
</dbReference>
<proteinExistence type="predicted"/>
<accession>L7TNY5</accession>
<keyword evidence="1" id="KW-1188">Viral release from host cell</keyword>